<keyword evidence="3" id="KW-1185">Reference proteome</keyword>
<dbReference type="InterPro" id="IPR058739">
    <property type="entry name" value="NicX"/>
</dbReference>
<dbReference type="Proteomes" id="UP001230908">
    <property type="component" value="Unassembled WGS sequence"/>
</dbReference>
<protein>
    <recommendedName>
        <fullName evidence="4">Leucyl aminopeptidase</fullName>
    </recommendedName>
</protein>
<evidence type="ECO:0000256" key="1">
    <source>
        <dbReference type="ARBA" id="ARBA00022723"/>
    </source>
</evidence>
<dbReference type="PANTHER" id="PTHR34448:SF1">
    <property type="entry name" value="BLL6088 PROTEIN"/>
    <property type="match status" value="1"/>
</dbReference>
<evidence type="ECO:0000313" key="3">
    <source>
        <dbReference type="Proteomes" id="UP001230908"/>
    </source>
</evidence>
<gene>
    <name evidence="2" type="ORF">RB614_30585</name>
</gene>
<sequence>MRRVPTNPHVGADLTPMFKAHLELCGIGTGDSVLAFTNTRSNESYVSALMAASALVGAEFLQLTVPAGNGWMESRAVVEAWKSSTLVVGLLASMDTHWIYSKAHTEALAAGAKTLMIEEPEDVLLRLFPTEELKKRGEFGGKLMNEAKEIRVTSEAGTDLVMSKEGRKGKSQWGFSDIPGRWDHWPSAFTSCFPLDYTAQGTLVIDAGDIVIPLQRYVQSPITCVIENGRIVSMTGEGADARLLSDFFRQANDDRAYLISHIGWGNEHRAKWETLGLRFWEGGGVMDSEGYYGNMMIAFGASAGGHSDGTNETSFHCDIPTRNHDFYLDGRKIVSRGEFTIPDLVAPGRSLA</sequence>
<comment type="caution">
    <text evidence="2">The sequence shown here is derived from an EMBL/GenBank/DDBJ whole genome shotgun (WGS) entry which is preliminary data.</text>
</comment>
<organism evidence="2 3">
    <name type="scientific">Phytohabitans maris</name>
    <dbReference type="NCBI Taxonomy" id="3071409"/>
    <lineage>
        <taxon>Bacteria</taxon>
        <taxon>Bacillati</taxon>
        <taxon>Actinomycetota</taxon>
        <taxon>Actinomycetes</taxon>
        <taxon>Micromonosporales</taxon>
        <taxon>Micromonosporaceae</taxon>
    </lineage>
</organism>
<dbReference type="SUPFAM" id="SSF144052">
    <property type="entry name" value="Thermophilic metalloprotease-like"/>
    <property type="match status" value="1"/>
</dbReference>
<evidence type="ECO:0000313" key="2">
    <source>
        <dbReference type="EMBL" id="MDQ7908886.1"/>
    </source>
</evidence>
<evidence type="ECO:0008006" key="4">
    <source>
        <dbReference type="Google" id="ProtNLM"/>
    </source>
</evidence>
<dbReference type="RefSeq" id="WP_308716154.1">
    <property type="nucleotide sequence ID" value="NZ_JAVHUY010000035.1"/>
</dbReference>
<keyword evidence="1" id="KW-0479">Metal-binding</keyword>
<proteinExistence type="predicted"/>
<accession>A0ABU0ZQ60</accession>
<dbReference type="InterPro" id="IPR052170">
    <property type="entry name" value="M29_Exopeptidase"/>
</dbReference>
<name>A0ABU0ZQ60_9ACTN</name>
<reference evidence="2 3" key="1">
    <citation type="submission" date="2023-08" db="EMBL/GenBank/DDBJ databases">
        <title>Phytohabitans sansha sp. nov., isolated from marine sediment.</title>
        <authorList>
            <person name="Zhao Y."/>
            <person name="Yi K."/>
        </authorList>
    </citation>
    <scope>NUCLEOTIDE SEQUENCE [LARGE SCALE GENOMIC DNA]</scope>
    <source>
        <strain evidence="2 3">ZYX-F-186</strain>
    </source>
</reference>
<dbReference type="Pfam" id="PF26233">
    <property type="entry name" value="NicX"/>
    <property type="match status" value="1"/>
</dbReference>
<dbReference type="PANTHER" id="PTHR34448">
    <property type="entry name" value="AMINOPEPTIDASE"/>
    <property type="match status" value="1"/>
</dbReference>
<dbReference type="EMBL" id="JAVHUY010000035">
    <property type="protein sequence ID" value="MDQ7908886.1"/>
    <property type="molecule type" value="Genomic_DNA"/>
</dbReference>